<evidence type="ECO:0000313" key="2">
    <source>
        <dbReference type="EMBL" id="MDP9826723.1"/>
    </source>
</evidence>
<protein>
    <submittedName>
        <fullName evidence="2">Branched-subunit amino acid transport protein</fullName>
    </submittedName>
</protein>
<proteinExistence type="predicted"/>
<dbReference type="Pfam" id="PF05437">
    <property type="entry name" value="AzlD"/>
    <property type="match status" value="1"/>
</dbReference>
<evidence type="ECO:0000256" key="1">
    <source>
        <dbReference type="SAM" id="Phobius"/>
    </source>
</evidence>
<keyword evidence="1" id="KW-1133">Transmembrane helix</keyword>
<evidence type="ECO:0000313" key="3">
    <source>
        <dbReference type="Proteomes" id="UP001235712"/>
    </source>
</evidence>
<keyword evidence="3" id="KW-1185">Reference proteome</keyword>
<keyword evidence="1" id="KW-0812">Transmembrane</keyword>
<keyword evidence="1" id="KW-0472">Membrane</keyword>
<gene>
    <name evidence="2" type="ORF">J2S57_002472</name>
</gene>
<dbReference type="InterPro" id="IPR008407">
    <property type="entry name" value="Brnchd-chn_aa_trnsp_AzlD"/>
</dbReference>
<sequence>MSLLAIFVLAAGTFAFRIAGPLLADRFEFSESVQAWTTHAATVLLAALIATSTLVQDGEFAGWARLGGVGLAVVLVALRAPFPVVVIAAAAATAGLRQLGVG</sequence>
<dbReference type="EMBL" id="JAUSQZ010000001">
    <property type="protein sequence ID" value="MDP9826723.1"/>
    <property type="molecule type" value="Genomic_DNA"/>
</dbReference>
<dbReference type="RefSeq" id="WP_307241829.1">
    <property type="nucleotide sequence ID" value="NZ_JAUSQZ010000001.1"/>
</dbReference>
<accession>A0ABT9P219</accession>
<reference evidence="2 3" key="1">
    <citation type="submission" date="2023-07" db="EMBL/GenBank/DDBJ databases">
        <title>Sequencing the genomes of 1000 actinobacteria strains.</title>
        <authorList>
            <person name="Klenk H.-P."/>
        </authorList>
    </citation>
    <scope>NUCLEOTIDE SEQUENCE [LARGE SCALE GENOMIC DNA]</scope>
    <source>
        <strain evidence="2 3">DSM 44388</strain>
    </source>
</reference>
<name>A0ABT9P219_9ACTN</name>
<dbReference type="Proteomes" id="UP001235712">
    <property type="component" value="Unassembled WGS sequence"/>
</dbReference>
<feature type="transmembrane region" description="Helical" evidence="1">
    <location>
        <begin position="34"/>
        <end position="55"/>
    </location>
</feature>
<feature type="transmembrane region" description="Helical" evidence="1">
    <location>
        <begin position="67"/>
        <end position="92"/>
    </location>
</feature>
<comment type="caution">
    <text evidence="2">The sequence shown here is derived from an EMBL/GenBank/DDBJ whole genome shotgun (WGS) entry which is preliminary data.</text>
</comment>
<organism evidence="2 3">
    <name type="scientific">Kineosporia succinea</name>
    <dbReference type="NCBI Taxonomy" id="84632"/>
    <lineage>
        <taxon>Bacteria</taxon>
        <taxon>Bacillati</taxon>
        <taxon>Actinomycetota</taxon>
        <taxon>Actinomycetes</taxon>
        <taxon>Kineosporiales</taxon>
        <taxon>Kineosporiaceae</taxon>
        <taxon>Kineosporia</taxon>
    </lineage>
</organism>